<evidence type="ECO:0000313" key="2">
    <source>
        <dbReference type="EMBL" id="GJU08482.1"/>
    </source>
</evidence>
<feature type="compositionally biased region" description="Basic and acidic residues" evidence="1">
    <location>
        <begin position="37"/>
        <end position="47"/>
    </location>
</feature>
<accession>A0ABQ5J7G8</accession>
<feature type="region of interest" description="Disordered" evidence="1">
    <location>
        <begin position="1"/>
        <end position="51"/>
    </location>
</feature>
<reference evidence="2" key="2">
    <citation type="submission" date="2022-01" db="EMBL/GenBank/DDBJ databases">
        <authorList>
            <person name="Yamashiro T."/>
            <person name="Shiraishi A."/>
            <person name="Satake H."/>
            <person name="Nakayama K."/>
        </authorList>
    </citation>
    <scope>NUCLEOTIDE SEQUENCE</scope>
</reference>
<comment type="caution">
    <text evidence="2">The sequence shown here is derived from an EMBL/GenBank/DDBJ whole genome shotgun (WGS) entry which is preliminary data.</text>
</comment>
<feature type="compositionally biased region" description="Polar residues" evidence="1">
    <location>
        <begin position="1"/>
        <end position="12"/>
    </location>
</feature>
<evidence type="ECO:0000256" key="1">
    <source>
        <dbReference type="SAM" id="MobiDB-lite"/>
    </source>
</evidence>
<reference evidence="2" key="1">
    <citation type="journal article" date="2022" name="Int. J. Mol. Sci.">
        <title>Draft Genome of Tanacetum Coccineum: Genomic Comparison of Closely Related Tanacetum-Family Plants.</title>
        <authorList>
            <person name="Yamashiro T."/>
            <person name="Shiraishi A."/>
            <person name="Nakayama K."/>
            <person name="Satake H."/>
        </authorList>
    </citation>
    <scope>NUCLEOTIDE SEQUENCE</scope>
</reference>
<keyword evidence="3" id="KW-1185">Reference proteome</keyword>
<name>A0ABQ5J7G8_9ASTR</name>
<protein>
    <submittedName>
        <fullName evidence="2">Uncharacterized protein</fullName>
    </submittedName>
</protein>
<dbReference type="EMBL" id="BQNB010021635">
    <property type="protein sequence ID" value="GJU08482.1"/>
    <property type="molecule type" value="Genomic_DNA"/>
</dbReference>
<dbReference type="Proteomes" id="UP001151760">
    <property type="component" value="Unassembled WGS sequence"/>
</dbReference>
<sequence length="75" mass="8563">MGQNQKNYNHSKNFAHDNSLHSLVDIGPDCRQTGLEADNRNRNENRSHVSHKSMVRIVVVEDGLQHLENLLTSRS</sequence>
<evidence type="ECO:0000313" key="3">
    <source>
        <dbReference type="Proteomes" id="UP001151760"/>
    </source>
</evidence>
<proteinExistence type="predicted"/>
<gene>
    <name evidence="2" type="ORF">Tco_1124912</name>
</gene>
<organism evidence="2 3">
    <name type="scientific">Tanacetum coccineum</name>
    <dbReference type="NCBI Taxonomy" id="301880"/>
    <lineage>
        <taxon>Eukaryota</taxon>
        <taxon>Viridiplantae</taxon>
        <taxon>Streptophyta</taxon>
        <taxon>Embryophyta</taxon>
        <taxon>Tracheophyta</taxon>
        <taxon>Spermatophyta</taxon>
        <taxon>Magnoliopsida</taxon>
        <taxon>eudicotyledons</taxon>
        <taxon>Gunneridae</taxon>
        <taxon>Pentapetalae</taxon>
        <taxon>asterids</taxon>
        <taxon>campanulids</taxon>
        <taxon>Asterales</taxon>
        <taxon>Asteraceae</taxon>
        <taxon>Asteroideae</taxon>
        <taxon>Anthemideae</taxon>
        <taxon>Anthemidinae</taxon>
        <taxon>Tanacetum</taxon>
    </lineage>
</organism>